<dbReference type="AlphaFoldDB" id="A0A914YW45"/>
<name>A0A914YW45_9BILA</name>
<keyword evidence="1" id="KW-1185">Reference proteome</keyword>
<reference evidence="2" key="1">
    <citation type="submission" date="2022-11" db="UniProtKB">
        <authorList>
            <consortium name="WormBaseParasite"/>
        </authorList>
    </citation>
    <scope>IDENTIFICATION</scope>
</reference>
<protein>
    <submittedName>
        <fullName evidence="2">F-box associated domain-containing protein</fullName>
    </submittedName>
</protein>
<dbReference type="WBParaSite" id="PSU_v2.g4342.t1">
    <property type="protein sequence ID" value="PSU_v2.g4342.t1"/>
    <property type="gene ID" value="PSU_v2.g4342"/>
</dbReference>
<dbReference type="Proteomes" id="UP000887577">
    <property type="component" value="Unplaced"/>
</dbReference>
<proteinExistence type="predicted"/>
<organism evidence="1 2">
    <name type="scientific">Panagrolaimus superbus</name>
    <dbReference type="NCBI Taxonomy" id="310955"/>
    <lineage>
        <taxon>Eukaryota</taxon>
        <taxon>Metazoa</taxon>
        <taxon>Ecdysozoa</taxon>
        <taxon>Nematoda</taxon>
        <taxon>Chromadorea</taxon>
        <taxon>Rhabditida</taxon>
        <taxon>Tylenchina</taxon>
        <taxon>Panagrolaimomorpha</taxon>
        <taxon>Panagrolaimoidea</taxon>
        <taxon>Panagrolaimidae</taxon>
        <taxon>Panagrolaimus</taxon>
    </lineage>
</organism>
<accession>A0A914YW45</accession>
<sequence length="268" mass="31444">MEENAPVPNSEFSFTSPRKQLFPFPYNYMDYILKRPLSPFGLQKLYQTCKYFFSKHPILIFFNETHYNGEKYLLQRNPVNRKPANSDTKLWFCGFLTLHLLSFSRLEKIYRCTITALTILESTLTIKEFDLLVTGNDIKSFDLSGSSIVYPDGSNVPITEILAKVPNIYRFWYSNTKEKFTAETLRKLNEVQLNTKLEFCSLWLWSVDRSFDPLLLCQFIEKNAKKASSFQFTIKGYNNEEVARSLNQSINNMESWRNGKIFAKVFLR</sequence>
<evidence type="ECO:0000313" key="2">
    <source>
        <dbReference type="WBParaSite" id="PSU_v2.g4342.t1"/>
    </source>
</evidence>
<evidence type="ECO:0000313" key="1">
    <source>
        <dbReference type="Proteomes" id="UP000887577"/>
    </source>
</evidence>